<dbReference type="EMBL" id="OV725079">
    <property type="protein sequence ID" value="CAH1396184.1"/>
    <property type="molecule type" value="Genomic_DNA"/>
</dbReference>
<reference evidence="1" key="1">
    <citation type="submission" date="2022-01" db="EMBL/GenBank/DDBJ databases">
        <authorList>
            <person name="King R."/>
        </authorList>
    </citation>
    <scope>NUCLEOTIDE SEQUENCE</scope>
</reference>
<proteinExistence type="predicted"/>
<dbReference type="Proteomes" id="UP001152798">
    <property type="component" value="Chromosome 3"/>
</dbReference>
<dbReference type="AlphaFoldDB" id="A0A9P0H6D8"/>
<evidence type="ECO:0000313" key="1">
    <source>
        <dbReference type="EMBL" id="CAH1396184.1"/>
    </source>
</evidence>
<gene>
    <name evidence="1" type="ORF">NEZAVI_LOCUS6300</name>
</gene>
<protein>
    <submittedName>
        <fullName evidence="1">Uncharacterized protein</fullName>
    </submittedName>
</protein>
<organism evidence="1 2">
    <name type="scientific">Nezara viridula</name>
    <name type="common">Southern green stink bug</name>
    <name type="synonym">Cimex viridulus</name>
    <dbReference type="NCBI Taxonomy" id="85310"/>
    <lineage>
        <taxon>Eukaryota</taxon>
        <taxon>Metazoa</taxon>
        <taxon>Ecdysozoa</taxon>
        <taxon>Arthropoda</taxon>
        <taxon>Hexapoda</taxon>
        <taxon>Insecta</taxon>
        <taxon>Pterygota</taxon>
        <taxon>Neoptera</taxon>
        <taxon>Paraneoptera</taxon>
        <taxon>Hemiptera</taxon>
        <taxon>Heteroptera</taxon>
        <taxon>Panheteroptera</taxon>
        <taxon>Pentatomomorpha</taxon>
        <taxon>Pentatomoidea</taxon>
        <taxon>Pentatomidae</taxon>
        <taxon>Pentatominae</taxon>
        <taxon>Nezara</taxon>
    </lineage>
</organism>
<keyword evidence="2" id="KW-1185">Reference proteome</keyword>
<sequence>MLIIKSQFAIAWNRQLAFAAATLSSQPAIWLKVEVGDMNSGRKMGRRSTCYRAVRERLASPKDLVTLLSLNDHPLPCTTHLDCTARNKMILIPTGRRNEKKKKKNQ</sequence>
<evidence type="ECO:0000313" key="2">
    <source>
        <dbReference type="Proteomes" id="UP001152798"/>
    </source>
</evidence>
<name>A0A9P0H6D8_NEZVI</name>
<accession>A0A9P0H6D8</accession>